<dbReference type="AlphaFoldDB" id="A0A8C0A674"/>
<organism evidence="1 2">
    <name type="scientific">Bos mutus grunniens</name>
    <name type="common">Wild yak</name>
    <name type="synonym">Bos grunniens</name>
    <dbReference type="NCBI Taxonomy" id="30521"/>
    <lineage>
        <taxon>Eukaryota</taxon>
        <taxon>Metazoa</taxon>
        <taxon>Chordata</taxon>
        <taxon>Craniata</taxon>
        <taxon>Vertebrata</taxon>
        <taxon>Euteleostomi</taxon>
        <taxon>Mammalia</taxon>
        <taxon>Eutheria</taxon>
        <taxon>Laurasiatheria</taxon>
        <taxon>Artiodactyla</taxon>
        <taxon>Ruminantia</taxon>
        <taxon>Pecora</taxon>
        <taxon>Bovidae</taxon>
        <taxon>Bovinae</taxon>
        <taxon>Bos</taxon>
    </lineage>
</organism>
<reference evidence="1" key="3">
    <citation type="submission" date="2025-09" db="UniProtKB">
        <authorList>
            <consortium name="Ensembl"/>
        </authorList>
    </citation>
    <scope>IDENTIFICATION</scope>
</reference>
<dbReference type="Proteomes" id="UP000694520">
    <property type="component" value="Chromosome 17"/>
</dbReference>
<keyword evidence="2" id="KW-1185">Reference proteome</keyword>
<reference evidence="1" key="2">
    <citation type="submission" date="2025-08" db="UniProtKB">
        <authorList>
            <consortium name="Ensembl"/>
        </authorList>
    </citation>
    <scope>IDENTIFICATION</scope>
</reference>
<accession>A0A8C0A674</accession>
<name>A0A8C0A674_BOSMU</name>
<protein>
    <submittedName>
        <fullName evidence="1">Uncharacterized protein</fullName>
    </submittedName>
</protein>
<sequence length="175" mass="18580">MVRGHWSDFCRNFPWAVVSTSVTEDCKNTSHCASGQLCNALSQGEIPSSPQLLFGDHSGDTVSASPGQAPDVAAACVPPVLPGEASWDFCSRQARGILAPQPWIEPASHALEDTGLITGPPGSPINTTLTSSRKRDIWNGNSLILYLPGTTSHLQTLPCLSDSGNISVNFSEMLF</sequence>
<proteinExistence type="predicted"/>
<evidence type="ECO:0000313" key="2">
    <source>
        <dbReference type="Proteomes" id="UP000694520"/>
    </source>
</evidence>
<reference evidence="1" key="1">
    <citation type="submission" date="2019-05" db="EMBL/GenBank/DDBJ databases">
        <authorList>
            <person name="Zhang S."/>
            <person name="Liu J."/>
        </authorList>
    </citation>
    <scope>NUCLEOTIDE SEQUENCE [LARGE SCALE GENOMIC DNA]</scope>
</reference>
<dbReference type="Ensembl" id="ENSBGRT00000011988.1">
    <property type="protein sequence ID" value="ENSBGRP00000010420.1"/>
    <property type="gene ID" value="ENSBGRG00000006472.1"/>
</dbReference>
<evidence type="ECO:0000313" key="1">
    <source>
        <dbReference type="Ensembl" id="ENSBGRP00000010420.1"/>
    </source>
</evidence>